<proteinExistence type="predicted"/>
<reference evidence="1" key="1">
    <citation type="submission" date="2015-07" db="EMBL/GenBank/DDBJ databases">
        <title>Adaptation to a free-living lifestyle via gene acquisitions in the diplomonad Trepomonas sp. PC1.</title>
        <authorList>
            <person name="Xu F."/>
            <person name="Jerlstrom-Hultqvist J."/>
            <person name="Kolisko M."/>
            <person name="Simpson A.G.B."/>
            <person name="Roger A.J."/>
            <person name="Svard S.G."/>
            <person name="Andersson J.O."/>
        </authorList>
    </citation>
    <scope>NUCLEOTIDE SEQUENCE</scope>
    <source>
        <strain evidence="1">PC1</strain>
    </source>
</reference>
<feature type="non-terminal residue" evidence="1">
    <location>
        <position position="1"/>
    </location>
</feature>
<protein>
    <submittedName>
        <fullName evidence="1">Uncharacterized protein</fullName>
    </submittedName>
</protein>
<dbReference type="AlphaFoldDB" id="A0A146JWH3"/>
<name>A0A146JWH3_9EUKA</name>
<sequence length="337" mass="38692">VNGKSSQANQKDLGISNFNETFIQNCVGNQNYDNSVVPLHYLLNLSSSEYVRTDPRKFDCKALNNIYGKNDIVFLIGTHYITCSIPQSESTAAEQKIEQLIFPYSLLYKQTFPYLFSSNQKLFDMYSEFLNMCKQKIDKRNKLQNFTCQCLIAKMYVDLSELQQEFDLLNNFAALTHEMCKLCVQNATSETIQIADVESQKLRIDNVPKTQLLVQTQFWTKADRKTDDATVKILKGDNPYEHQLRFQSVLTFNIHAQKEITTVFRGASQFMPHTKPNVKNQDNKKCQVLETNFFGKVIWLHFGDTVCIDGIDQSTYCGFGVFQDGTIVVDCTDDIKK</sequence>
<organism evidence="1">
    <name type="scientific">Trepomonas sp. PC1</name>
    <dbReference type="NCBI Taxonomy" id="1076344"/>
    <lineage>
        <taxon>Eukaryota</taxon>
        <taxon>Metamonada</taxon>
        <taxon>Diplomonadida</taxon>
        <taxon>Hexamitidae</taxon>
        <taxon>Hexamitinae</taxon>
        <taxon>Trepomonas</taxon>
    </lineage>
</organism>
<accession>A0A146JWH3</accession>
<dbReference type="EMBL" id="GDID01007653">
    <property type="protein sequence ID" value="JAP88953.1"/>
    <property type="molecule type" value="Transcribed_RNA"/>
</dbReference>
<gene>
    <name evidence="1" type="ORF">TPC1_31552</name>
</gene>
<evidence type="ECO:0000313" key="1">
    <source>
        <dbReference type="EMBL" id="JAP88953.1"/>
    </source>
</evidence>